<sequence>MSCQGPEFKKGDQVPISTLNFNSLKGPKGIIESYVGPFTIIRMIGKNAVEGILAEEFSRKHLFFLVVLLKPYHKTDDSRYSSHMKVFTLEKVVEEEDSPVTVKKIIKPTRIRIHGEDNK</sequence>
<keyword evidence="2" id="KW-1185">Reference proteome</keyword>
<dbReference type="EMBL" id="AVOT02016284">
    <property type="protein sequence ID" value="MBW0501360.1"/>
    <property type="molecule type" value="Genomic_DNA"/>
</dbReference>
<organism evidence="1 2">
    <name type="scientific">Austropuccinia psidii MF-1</name>
    <dbReference type="NCBI Taxonomy" id="1389203"/>
    <lineage>
        <taxon>Eukaryota</taxon>
        <taxon>Fungi</taxon>
        <taxon>Dikarya</taxon>
        <taxon>Basidiomycota</taxon>
        <taxon>Pucciniomycotina</taxon>
        <taxon>Pucciniomycetes</taxon>
        <taxon>Pucciniales</taxon>
        <taxon>Sphaerophragmiaceae</taxon>
        <taxon>Austropuccinia</taxon>
    </lineage>
</organism>
<protein>
    <submittedName>
        <fullName evidence="1">Uncharacterized protein</fullName>
    </submittedName>
</protein>
<evidence type="ECO:0000313" key="2">
    <source>
        <dbReference type="Proteomes" id="UP000765509"/>
    </source>
</evidence>
<name>A0A9Q3DE93_9BASI</name>
<accession>A0A9Q3DE93</accession>
<comment type="caution">
    <text evidence="1">The sequence shown here is derived from an EMBL/GenBank/DDBJ whole genome shotgun (WGS) entry which is preliminary data.</text>
</comment>
<dbReference type="AlphaFoldDB" id="A0A9Q3DE93"/>
<evidence type="ECO:0000313" key="1">
    <source>
        <dbReference type="EMBL" id="MBW0501360.1"/>
    </source>
</evidence>
<proteinExistence type="predicted"/>
<gene>
    <name evidence="1" type="ORF">O181_041075</name>
</gene>
<reference evidence="1" key="1">
    <citation type="submission" date="2021-03" db="EMBL/GenBank/DDBJ databases">
        <title>Draft genome sequence of rust myrtle Austropuccinia psidii MF-1, a brazilian biotype.</title>
        <authorList>
            <person name="Quecine M.C."/>
            <person name="Pachon D.M.R."/>
            <person name="Bonatelli M.L."/>
            <person name="Correr F.H."/>
            <person name="Franceschini L.M."/>
            <person name="Leite T.F."/>
            <person name="Margarido G.R.A."/>
            <person name="Almeida C.A."/>
            <person name="Ferrarezi J.A."/>
            <person name="Labate C.A."/>
        </authorList>
    </citation>
    <scope>NUCLEOTIDE SEQUENCE</scope>
    <source>
        <strain evidence="1">MF-1</strain>
    </source>
</reference>
<dbReference type="Proteomes" id="UP000765509">
    <property type="component" value="Unassembled WGS sequence"/>
</dbReference>